<evidence type="ECO:0000256" key="4">
    <source>
        <dbReference type="ARBA" id="ARBA00022741"/>
    </source>
</evidence>
<dbReference type="InterPro" id="IPR009080">
    <property type="entry name" value="tRNAsynth_Ia_anticodon-bd"/>
</dbReference>
<dbReference type="InterPro" id="IPR013155">
    <property type="entry name" value="M/V/L/I-tRNA-synth_anticd-bd"/>
</dbReference>
<comment type="caution">
    <text evidence="13">The sequence shown here is derived from an EMBL/GenBank/DDBJ whole genome shotgun (WGS) entry which is preliminary data.</text>
</comment>
<dbReference type="NCBIfam" id="NF004349">
    <property type="entry name" value="PRK05729.1"/>
    <property type="match status" value="1"/>
</dbReference>
<dbReference type="GO" id="GO:0005524">
    <property type="term" value="F:ATP binding"/>
    <property type="evidence" value="ECO:0007669"/>
    <property type="project" value="UniProtKB-KW"/>
</dbReference>
<name>A0A0G1CJ94_9BACT</name>
<dbReference type="Pfam" id="PF08264">
    <property type="entry name" value="Anticodon_1"/>
    <property type="match status" value="1"/>
</dbReference>
<dbReference type="GO" id="GO:0006438">
    <property type="term" value="P:valyl-tRNA aminoacylation"/>
    <property type="evidence" value="ECO:0007669"/>
    <property type="project" value="UniProtKB-UniRule"/>
</dbReference>
<dbReference type="Proteomes" id="UP000034543">
    <property type="component" value="Unassembled WGS sequence"/>
</dbReference>
<dbReference type="PATRIC" id="fig|1618436.3.peg.319"/>
<dbReference type="InterPro" id="IPR002300">
    <property type="entry name" value="aa-tRNA-synth_Ia"/>
</dbReference>
<keyword evidence="6 10" id="KW-0648">Protein biosynthesis</keyword>
<dbReference type="GO" id="GO:0004832">
    <property type="term" value="F:valine-tRNA ligase activity"/>
    <property type="evidence" value="ECO:0007669"/>
    <property type="project" value="UniProtKB-UniRule"/>
</dbReference>
<dbReference type="Gene3D" id="2.170.220.10">
    <property type="match status" value="1"/>
</dbReference>
<feature type="domain" description="Methionyl/Valyl/Leucyl/Isoleucyl-tRNA synthetase anticodon-binding" evidence="12">
    <location>
        <begin position="683"/>
        <end position="778"/>
    </location>
</feature>
<evidence type="ECO:0000259" key="12">
    <source>
        <dbReference type="Pfam" id="PF08264"/>
    </source>
</evidence>
<dbReference type="PANTHER" id="PTHR11946">
    <property type="entry name" value="VALYL-TRNA SYNTHETASES"/>
    <property type="match status" value="1"/>
</dbReference>
<dbReference type="STRING" id="1618436.UV59_C0006G0025"/>
<gene>
    <name evidence="13" type="ORF">UV59_C0006G0025</name>
</gene>
<dbReference type="SUPFAM" id="SSF52374">
    <property type="entry name" value="Nucleotidylyl transferase"/>
    <property type="match status" value="1"/>
</dbReference>
<dbReference type="EMBL" id="LCFB01000006">
    <property type="protein sequence ID" value="KKS85569.1"/>
    <property type="molecule type" value="Genomic_DNA"/>
</dbReference>
<dbReference type="InterPro" id="IPR014729">
    <property type="entry name" value="Rossmann-like_a/b/a_fold"/>
</dbReference>
<proteinExistence type="inferred from homology"/>
<dbReference type="InterPro" id="IPR033705">
    <property type="entry name" value="Anticodon_Ia_Val"/>
</dbReference>
<sequence>MDKIYNHKTTEDKIYKQWEASGAFNPDHLPNIRNSKLEIRNFCIIMPPPNANDPLHIGHAMFVTVEDILIRYHRMLGEAALWLPGTDHAGIETQYVFEKKLKKDGKSRFDFDRQTLYQMIWDYVQENSEIAVTQLKKLGASADWSRFTFTLDPKIISIVITTFKILHEQGLVYRDLHLINYCTRCGTGYSELEAKHIEQTDPLYFMKYGPFTLATVRPETKFGDTALAVNPQDKRYQKYIGKTVEAEGLLGKFSIRVIADDHIDQKFGTGVAKVTPYHDFNDYDIWQRHKNEMPEPKQVIGFNGKLTSLAGSYAGMTVLDARKKIAGDLKQKGLLEKVDTNYLHTLSVCYRCSRVLEPLPLPQFFLKVKPLTEKALHALDTGTVKIHGAGHDKILKHWLENLKDWNISRQIVWGIRIPVWYEISGERGKGKAGSNLEVTFITKDRKTVQGSVGELLEKYSLDDIKTGLQSLKAPMDAEYVVNIESPGENFLQETDTFDTWFSSGQWPFATLLSSSNSKFKIQNSKLVDGNVHSDFYRYYPTSVMETGYDILPFWVMRMLMLGIHMTGKIPFEHVYLHGLVRDEKGQKMSKSKGNVMNPLDVIEKHGADALRMAFVMSTTAGQDSNTGESKIRGMRNFSNKIWNAGRYVKQVIDGKTPTHNNSMKTKMNKKVDFVEKENKRIGDQAFKETLEAAIKGTTDLLNELKIGLASEFIYGEFWHEFCDKHIEDHKSGKISDRAIIDEFKTYLKLLHPFVPFVTEEVWEKLGEKRLLITENWPKTAM</sequence>
<evidence type="ECO:0000313" key="13">
    <source>
        <dbReference type="EMBL" id="KKS85569.1"/>
    </source>
</evidence>
<keyword evidence="2" id="KW-0963">Cytoplasm</keyword>
<evidence type="ECO:0000313" key="14">
    <source>
        <dbReference type="Proteomes" id="UP000034543"/>
    </source>
</evidence>
<dbReference type="SUPFAM" id="SSF47323">
    <property type="entry name" value="Anticodon-binding domain of a subclass of class I aminoacyl-tRNA synthetases"/>
    <property type="match status" value="1"/>
</dbReference>
<evidence type="ECO:0000256" key="7">
    <source>
        <dbReference type="ARBA" id="ARBA00023146"/>
    </source>
</evidence>
<dbReference type="EC" id="6.1.1.9" evidence="1 9"/>
<keyword evidence="5 10" id="KW-0067">ATP-binding</keyword>
<dbReference type="Gene3D" id="1.10.730.10">
    <property type="entry name" value="Isoleucyl-tRNA Synthetase, Domain 1"/>
    <property type="match status" value="1"/>
</dbReference>
<dbReference type="AlphaFoldDB" id="A0A0G1CJ94"/>
<dbReference type="InterPro" id="IPR002303">
    <property type="entry name" value="Valyl-tRNA_ligase"/>
</dbReference>
<reference evidence="13 14" key="1">
    <citation type="journal article" date="2015" name="Nature">
        <title>rRNA introns, odd ribosomes, and small enigmatic genomes across a large radiation of phyla.</title>
        <authorList>
            <person name="Brown C.T."/>
            <person name="Hug L.A."/>
            <person name="Thomas B.C."/>
            <person name="Sharon I."/>
            <person name="Castelle C.J."/>
            <person name="Singh A."/>
            <person name="Wilkins M.J."/>
            <person name="Williams K.H."/>
            <person name="Banfield J.F."/>
        </authorList>
    </citation>
    <scope>NUCLEOTIDE SEQUENCE [LARGE SCALE GENOMIC DNA]</scope>
</reference>
<dbReference type="GO" id="GO:0002161">
    <property type="term" value="F:aminoacyl-tRNA deacylase activity"/>
    <property type="evidence" value="ECO:0007669"/>
    <property type="project" value="InterPro"/>
</dbReference>
<dbReference type="InterPro" id="IPR001412">
    <property type="entry name" value="aa-tRNA-synth_I_CS"/>
</dbReference>
<evidence type="ECO:0000256" key="3">
    <source>
        <dbReference type="ARBA" id="ARBA00022598"/>
    </source>
</evidence>
<dbReference type="InterPro" id="IPR009008">
    <property type="entry name" value="Val/Leu/Ile-tRNA-synth_edit"/>
</dbReference>
<keyword evidence="7 10" id="KW-0030">Aminoacyl-tRNA synthetase</keyword>
<evidence type="ECO:0000256" key="5">
    <source>
        <dbReference type="ARBA" id="ARBA00022840"/>
    </source>
</evidence>
<dbReference type="GO" id="GO:0005829">
    <property type="term" value="C:cytosol"/>
    <property type="evidence" value="ECO:0007669"/>
    <property type="project" value="TreeGrafter"/>
</dbReference>
<keyword evidence="3 10" id="KW-0436">Ligase</keyword>
<evidence type="ECO:0000256" key="8">
    <source>
        <dbReference type="ARBA" id="ARBA00047552"/>
    </source>
</evidence>
<accession>A0A0G1CJ94</accession>
<dbReference type="PRINTS" id="PR00986">
    <property type="entry name" value="TRNASYNTHVAL"/>
</dbReference>
<evidence type="ECO:0000256" key="2">
    <source>
        <dbReference type="ARBA" id="ARBA00022490"/>
    </source>
</evidence>
<dbReference type="SUPFAM" id="SSF50677">
    <property type="entry name" value="ValRS/IleRS/LeuRS editing domain"/>
    <property type="match status" value="1"/>
</dbReference>
<evidence type="ECO:0000256" key="10">
    <source>
        <dbReference type="RuleBase" id="RU363035"/>
    </source>
</evidence>
<comment type="catalytic activity">
    <reaction evidence="8">
        <text>tRNA(Val) + L-valine + ATP = L-valyl-tRNA(Val) + AMP + diphosphate</text>
        <dbReference type="Rhea" id="RHEA:10704"/>
        <dbReference type="Rhea" id="RHEA-COMP:9672"/>
        <dbReference type="Rhea" id="RHEA-COMP:9708"/>
        <dbReference type="ChEBI" id="CHEBI:30616"/>
        <dbReference type="ChEBI" id="CHEBI:33019"/>
        <dbReference type="ChEBI" id="CHEBI:57762"/>
        <dbReference type="ChEBI" id="CHEBI:78442"/>
        <dbReference type="ChEBI" id="CHEBI:78537"/>
        <dbReference type="ChEBI" id="CHEBI:456215"/>
        <dbReference type="EC" id="6.1.1.9"/>
    </reaction>
</comment>
<dbReference type="Pfam" id="PF00133">
    <property type="entry name" value="tRNA-synt_1"/>
    <property type="match status" value="1"/>
</dbReference>
<dbReference type="CDD" id="cd07962">
    <property type="entry name" value="Anticodon_Ia_Val"/>
    <property type="match status" value="1"/>
</dbReference>
<dbReference type="NCBIfam" id="TIGR00422">
    <property type="entry name" value="valS"/>
    <property type="match status" value="1"/>
</dbReference>
<comment type="similarity">
    <text evidence="10">Belongs to the class-I aminoacyl-tRNA synthetase family.</text>
</comment>
<dbReference type="PROSITE" id="PS00178">
    <property type="entry name" value="AA_TRNA_LIGASE_I"/>
    <property type="match status" value="1"/>
</dbReference>
<dbReference type="Gene3D" id="3.90.740.10">
    <property type="entry name" value="Valyl/Leucyl/Isoleucyl-tRNA synthetase, editing domain"/>
    <property type="match status" value="1"/>
</dbReference>
<evidence type="ECO:0000259" key="11">
    <source>
        <dbReference type="Pfam" id="PF00133"/>
    </source>
</evidence>
<evidence type="ECO:0000256" key="1">
    <source>
        <dbReference type="ARBA" id="ARBA00013169"/>
    </source>
</evidence>
<dbReference type="Gene3D" id="3.40.50.620">
    <property type="entry name" value="HUPs"/>
    <property type="match status" value="2"/>
</dbReference>
<evidence type="ECO:0000256" key="9">
    <source>
        <dbReference type="NCBIfam" id="TIGR00422"/>
    </source>
</evidence>
<organism evidence="13 14">
    <name type="scientific">Candidatus Gottesmanbacteria bacterium GW2011_GWA1_43_11</name>
    <dbReference type="NCBI Taxonomy" id="1618436"/>
    <lineage>
        <taxon>Bacteria</taxon>
        <taxon>Candidatus Gottesmaniibacteriota</taxon>
    </lineage>
</organism>
<keyword evidence="4 10" id="KW-0547">Nucleotide-binding</keyword>
<evidence type="ECO:0000256" key="6">
    <source>
        <dbReference type="ARBA" id="ARBA00022917"/>
    </source>
</evidence>
<dbReference type="PANTHER" id="PTHR11946:SF93">
    <property type="entry name" value="VALINE--TRNA LIGASE, CHLOROPLASTIC_MITOCHONDRIAL 2"/>
    <property type="match status" value="1"/>
</dbReference>
<feature type="domain" description="Aminoacyl-tRNA synthetase class Ia" evidence="11">
    <location>
        <begin position="13"/>
        <end position="625"/>
    </location>
</feature>
<protein>
    <recommendedName>
        <fullName evidence="1 9">Valine--tRNA ligase</fullName>
        <ecNumber evidence="1 9">6.1.1.9</ecNumber>
    </recommendedName>
</protein>